<sequence length="58" mass="6749">MKLGKKIKKLKKEIFRDLKDIKKNIRADFFALSRGGLNYINPKIDSLDELVTELKSLN</sequence>
<comment type="caution">
    <text evidence="1">The sequence shown here is derived from an EMBL/GenBank/DDBJ whole genome shotgun (WGS) entry which is preliminary data.</text>
</comment>
<name>X1PG50_9ZZZZ</name>
<accession>X1PG50</accession>
<proteinExistence type="predicted"/>
<dbReference type="EMBL" id="BARV01015359">
    <property type="protein sequence ID" value="GAI29879.1"/>
    <property type="molecule type" value="Genomic_DNA"/>
</dbReference>
<dbReference type="AlphaFoldDB" id="X1PG50"/>
<evidence type="ECO:0000313" key="1">
    <source>
        <dbReference type="EMBL" id="GAI29879.1"/>
    </source>
</evidence>
<gene>
    <name evidence="1" type="ORF">S06H3_26562</name>
</gene>
<reference evidence="1" key="1">
    <citation type="journal article" date="2014" name="Front. Microbiol.">
        <title>High frequency of phylogenetically diverse reductive dehalogenase-homologous genes in deep subseafloor sedimentary metagenomes.</title>
        <authorList>
            <person name="Kawai M."/>
            <person name="Futagami T."/>
            <person name="Toyoda A."/>
            <person name="Takaki Y."/>
            <person name="Nishi S."/>
            <person name="Hori S."/>
            <person name="Arai W."/>
            <person name="Tsubouchi T."/>
            <person name="Morono Y."/>
            <person name="Uchiyama I."/>
            <person name="Ito T."/>
            <person name="Fujiyama A."/>
            <person name="Inagaki F."/>
            <person name="Takami H."/>
        </authorList>
    </citation>
    <scope>NUCLEOTIDE SEQUENCE</scope>
    <source>
        <strain evidence="1">Expedition CK06-06</strain>
    </source>
</reference>
<protein>
    <submittedName>
        <fullName evidence="1">Uncharacterized protein</fullName>
    </submittedName>
</protein>
<organism evidence="1">
    <name type="scientific">marine sediment metagenome</name>
    <dbReference type="NCBI Taxonomy" id="412755"/>
    <lineage>
        <taxon>unclassified sequences</taxon>
        <taxon>metagenomes</taxon>
        <taxon>ecological metagenomes</taxon>
    </lineage>
</organism>